<keyword evidence="3 7" id="KW-0812">Transmembrane</keyword>
<proteinExistence type="predicted"/>
<accession>A0AAE9KGY5</accession>
<dbReference type="PANTHER" id="PTHR14969:SF62">
    <property type="entry name" value="DECAPRENYLPHOSPHORYL-5-PHOSPHORIBOSE PHOSPHATASE RV3807C-RELATED"/>
    <property type="match status" value="1"/>
</dbReference>
<protein>
    <submittedName>
        <fullName evidence="10">Phosphatase PAP2 family protein</fullName>
    </submittedName>
    <submittedName>
        <fullName evidence="9">Undecaprenyl-diphosphatase</fullName>
    </submittedName>
</protein>
<reference evidence="10" key="3">
    <citation type="journal article" date="2022" name="Res Sq">
        <title>Evolution of multicellular longitudinally dividing oral cavity symbionts (Neisseriaceae).</title>
        <authorList>
            <person name="Nyongesa S."/>
            <person name="Weber P."/>
            <person name="Bernet E."/>
            <person name="Pullido F."/>
            <person name="Nieckarz M."/>
            <person name="Delaby M."/>
            <person name="Nieves C."/>
            <person name="Viehboeck T."/>
            <person name="Krause N."/>
            <person name="Rivera-Millot A."/>
            <person name="Nakamura A."/>
            <person name="Vischer N."/>
            <person name="VanNieuwenhze M."/>
            <person name="Brun Y."/>
            <person name="Cava F."/>
            <person name="Bulgheresi S."/>
            <person name="Veyrier F."/>
        </authorList>
    </citation>
    <scope>NUCLEOTIDE SEQUENCE</scope>
    <source>
        <strain evidence="10">1258/02</strain>
    </source>
</reference>
<dbReference type="CDD" id="cd03392">
    <property type="entry name" value="PAP2_like_2"/>
    <property type="match status" value="1"/>
</dbReference>
<keyword evidence="4" id="KW-0378">Hydrolase</keyword>
<evidence type="ECO:0000256" key="5">
    <source>
        <dbReference type="ARBA" id="ARBA00022989"/>
    </source>
</evidence>
<dbReference type="GO" id="GO:0005886">
    <property type="term" value="C:plasma membrane"/>
    <property type="evidence" value="ECO:0007669"/>
    <property type="project" value="UniProtKB-SubCell"/>
</dbReference>
<keyword evidence="6 7" id="KW-0472">Membrane</keyword>
<evidence type="ECO:0000256" key="4">
    <source>
        <dbReference type="ARBA" id="ARBA00022801"/>
    </source>
</evidence>
<feature type="domain" description="Phosphatidic acid phosphatase type 2/haloperoxidase" evidence="8">
    <location>
        <begin position="96"/>
        <end position="205"/>
    </location>
</feature>
<keyword evidence="11" id="KW-1185">Reference proteome</keyword>
<evidence type="ECO:0000256" key="7">
    <source>
        <dbReference type="SAM" id="Phobius"/>
    </source>
</evidence>
<dbReference type="Proteomes" id="UP000294721">
    <property type="component" value="Unassembled WGS sequence"/>
</dbReference>
<keyword evidence="2" id="KW-1003">Cell membrane</keyword>
<feature type="transmembrane region" description="Helical" evidence="7">
    <location>
        <begin position="163"/>
        <end position="185"/>
    </location>
</feature>
<evidence type="ECO:0000256" key="6">
    <source>
        <dbReference type="ARBA" id="ARBA00023136"/>
    </source>
</evidence>
<evidence type="ECO:0000259" key="8">
    <source>
        <dbReference type="SMART" id="SM00014"/>
    </source>
</evidence>
<dbReference type="SUPFAM" id="SSF48317">
    <property type="entry name" value="Acid phosphatase/Vanadium-dependent haloperoxidase"/>
    <property type="match status" value="1"/>
</dbReference>
<evidence type="ECO:0000313" key="12">
    <source>
        <dbReference type="Proteomes" id="UP000829756"/>
    </source>
</evidence>
<dbReference type="Pfam" id="PF01569">
    <property type="entry name" value="PAP2"/>
    <property type="match status" value="1"/>
</dbReference>
<reference evidence="9 11" key="1">
    <citation type="submission" date="2019-03" db="EMBL/GenBank/DDBJ databases">
        <title>Genomic Encyclopedia of Type Strains, Phase IV (KMG-IV): sequencing the most valuable type-strain genomes for metagenomic binning, comparative biology and taxonomic classification.</title>
        <authorList>
            <person name="Goeker M."/>
        </authorList>
    </citation>
    <scope>NUCLEOTIDE SEQUENCE [LARGE SCALE GENOMIC DNA]</scope>
    <source>
        <strain evidence="9 11">DSM 17474</strain>
    </source>
</reference>
<dbReference type="KEGG" id="usu:LVJ78_01300"/>
<evidence type="ECO:0000313" key="9">
    <source>
        <dbReference type="EMBL" id="TCP06948.1"/>
    </source>
</evidence>
<dbReference type="SMART" id="SM00014">
    <property type="entry name" value="acidPPc"/>
    <property type="match status" value="1"/>
</dbReference>
<feature type="transmembrane region" description="Helical" evidence="7">
    <location>
        <begin position="137"/>
        <end position="156"/>
    </location>
</feature>
<dbReference type="Gene3D" id="1.20.144.10">
    <property type="entry name" value="Phosphatidic acid phosphatase type 2/haloperoxidase"/>
    <property type="match status" value="1"/>
</dbReference>
<evidence type="ECO:0000256" key="1">
    <source>
        <dbReference type="ARBA" id="ARBA00004651"/>
    </source>
</evidence>
<reference evidence="10" key="2">
    <citation type="submission" date="2021-12" db="EMBL/GenBank/DDBJ databases">
        <authorList>
            <person name="Veyrier F.J."/>
        </authorList>
    </citation>
    <scope>NUCLEOTIDE SEQUENCE</scope>
    <source>
        <strain evidence="10">1258/02</strain>
    </source>
</reference>
<evidence type="ECO:0000313" key="10">
    <source>
        <dbReference type="EMBL" id="UOO79696.1"/>
    </source>
</evidence>
<evidence type="ECO:0000256" key="2">
    <source>
        <dbReference type="ARBA" id="ARBA00022475"/>
    </source>
</evidence>
<feature type="transmembrane region" description="Helical" evidence="7">
    <location>
        <begin position="95"/>
        <end position="117"/>
    </location>
</feature>
<dbReference type="Proteomes" id="UP000829756">
    <property type="component" value="Chromosome"/>
</dbReference>
<evidence type="ECO:0000313" key="11">
    <source>
        <dbReference type="Proteomes" id="UP000294721"/>
    </source>
</evidence>
<dbReference type="GO" id="GO:0016787">
    <property type="term" value="F:hydrolase activity"/>
    <property type="evidence" value="ECO:0007669"/>
    <property type="project" value="UniProtKB-KW"/>
</dbReference>
<dbReference type="InterPro" id="IPR036938">
    <property type="entry name" value="PAP2/HPO_sf"/>
</dbReference>
<dbReference type="RefSeq" id="WP_132953581.1">
    <property type="nucleotide sequence ID" value="NZ_CP091507.1"/>
</dbReference>
<dbReference type="PANTHER" id="PTHR14969">
    <property type="entry name" value="SPHINGOSINE-1-PHOSPHATE PHOSPHOHYDROLASE"/>
    <property type="match status" value="1"/>
</dbReference>
<dbReference type="InterPro" id="IPR000326">
    <property type="entry name" value="PAP2/HPO"/>
</dbReference>
<dbReference type="EMBL" id="SLXE01000009">
    <property type="protein sequence ID" value="TCP06948.1"/>
    <property type="molecule type" value="Genomic_DNA"/>
</dbReference>
<comment type="subcellular location">
    <subcellularLocation>
        <location evidence="1">Cell membrane</location>
        <topology evidence="1">Multi-pass membrane protein</topology>
    </subcellularLocation>
</comment>
<sequence length="215" mass="23907">MLSFIRRYLPAPERLAVLFLGIVIPLLIAGEIAEEVLAQERFAFEQPLMMWVHTHIGPAFTPLAVALHYIGSTPVAVVLSMLFAAWHYLRRHRSWAVFILLGTALPTAVMFVAKQFFNRARPEFWPRIIQETGASFPSGHSTFAAALATVVVLVYWQSPHRGLIIAAAAAFALLMGLSRIVLGVHYPTDVLVGWITGMSTVLGLHIVMYRRLPHA</sequence>
<gene>
    <name evidence="9" type="ORF">EV680_10941</name>
    <name evidence="10" type="ORF">LVJ78_01300</name>
</gene>
<organism evidence="10 12">
    <name type="scientific">Uruburuella suis</name>
    <dbReference type="NCBI Taxonomy" id="252130"/>
    <lineage>
        <taxon>Bacteria</taxon>
        <taxon>Pseudomonadati</taxon>
        <taxon>Pseudomonadota</taxon>
        <taxon>Betaproteobacteria</taxon>
        <taxon>Neisseriales</taxon>
        <taxon>Neisseriaceae</taxon>
        <taxon>Uruburuella</taxon>
    </lineage>
</organism>
<evidence type="ECO:0000256" key="3">
    <source>
        <dbReference type="ARBA" id="ARBA00022692"/>
    </source>
</evidence>
<feature type="transmembrane region" description="Helical" evidence="7">
    <location>
        <begin position="62"/>
        <end position="83"/>
    </location>
</feature>
<dbReference type="AlphaFoldDB" id="A0AAE9KGY5"/>
<name>A0AAE9KGY5_9NEIS</name>
<dbReference type="EMBL" id="CP091507">
    <property type="protein sequence ID" value="UOO79696.1"/>
    <property type="molecule type" value="Genomic_DNA"/>
</dbReference>
<keyword evidence="5 7" id="KW-1133">Transmembrane helix</keyword>
<feature type="transmembrane region" description="Helical" evidence="7">
    <location>
        <begin position="191"/>
        <end position="209"/>
    </location>
</feature>